<reference evidence="4" key="2">
    <citation type="submission" date="2020-09" db="EMBL/GenBank/DDBJ databases">
        <authorList>
            <person name="Sun Q."/>
            <person name="Ohkuma M."/>
        </authorList>
    </citation>
    <scope>NUCLEOTIDE SEQUENCE</scope>
    <source>
        <strain evidence="4">JCM 18487</strain>
    </source>
</reference>
<dbReference type="Gene3D" id="3.40.50.300">
    <property type="entry name" value="P-loop containing nucleotide triphosphate hydrolases"/>
    <property type="match status" value="1"/>
</dbReference>
<dbReference type="GO" id="GO:0016887">
    <property type="term" value="F:ATP hydrolysis activity"/>
    <property type="evidence" value="ECO:0007669"/>
    <property type="project" value="InterPro"/>
</dbReference>
<protein>
    <submittedName>
        <fullName evidence="4">ABC transporter ATP-binding protein</fullName>
    </submittedName>
</protein>
<dbReference type="InterPro" id="IPR003593">
    <property type="entry name" value="AAA+_ATPase"/>
</dbReference>
<evidence type="ECO:0000313" key="4">
    <source>
        <dbReference type="EMBL" id="GGJ03357.1"/>
    </source>
</evidence>
<organism evidence="4 5">
    <name type="scientific">Alicyclobacillus cellulosilyticus</name>
    <dbReference type="NCBI Taxonomy" id="1003997"/>
    <lineage>
        <taxon>Bacteria</taxon>
        <taxon>Bacillati</taxon>
        <taxon>Bacillota</taxon>
        <taxon>Bacilli</taxon>
        <taxon>Bacillales</taxon>
        <taxon>Alicyclobacillaceae</taxon>
        <taxon>Alicyclobacillus</taxon>
    </lineage>
</organism>
<reference evidence="4" key="1">
    <citation type="journal article" date="2014" name="Int. J. Syst. Evol. Microbiol.">
        <title>Complete genome sequence of Corynebacterium casei LMG S-19264T (=DSM 44701T), isolated from a smear-ripened cheese.</title>
        <authorList>
            <consortium name="US DOE Joint Genome Institute (JGI-PGF)"/>
            <person name="Walter F."/>
            <person name="Albersmeier A."/>
            <person name="Kalinowski J."/>
            <person name="Ruckert C."/>
        </authorList>
    </citation>
    <scope>NUCLEOTIDE SEQUENCE</scope>
    <source>
        <strain evidence="4">JCM 18487</strain>
    </source>
</reference>
<dbReference type="PANTHER" id="PTHR43158:SF1">
    <property type="entry name" value="ABC TRANSPORTER, ATP-BINDING PROTEIN"/>
    <property type="match status" value="1"/>
</dbReference>
<dbReference type="InterPro" id="IPR027417">
    <property type="entry name" value="P-loop_NTPase"/>
</dbReference>
<name>A0A917K7C1_9BACL</name>
<comment type="caution">
    <text evidence="4">The sequence shown here is derived from an EMBL/GenBank/DDBJ whole genome shotgun (WGS) entry which is preliminary data.</text>
</comment>
<evidence type="ECO:0000259" key="3">
    <source>
        <dbReference type="PROSITE" id="PS50893"/>
    </source>
</evidence>
<dbReference type="CDD" id="cd03230">
    <property type="entry name" value="ABC_DR_subfamily_A"/>
    <property type="match status" value="1"/>
</dbReference>
<keyword evidence="1" id="KW-0547">Nucleotide-binding</keyword>
<dbReference type="SMART" id="SM00382">
    <property type="entry name" value="AAA"/>
    <property type="match status" value="1"/>
</dbReference>
<gene>
    <name evidence="4" type="ORF">GCM10010885_10790</name>
</gene>
<dbReference type="RefSeq" id="WP_188881614.1">
    <property type="nucleotide sequence ID" value="NZ_BMOY01000012.1"/>
</dbReference>
<dbReference type="InterPro" id="IPR003439">
    <property type="entry name" value="ABC_transporter-like_ATP-bd"/>
</dbReference>
<dbReference type="EMBL" id="BMOY01000012">
    <property type="protein sequence ID" value="GGJ03357.1"/>
    <property type="molecule type" value="Genomic_DNA"/>
</dbReference>
<evidence type="ECO:0000256" key="1">
    <source>
        <dbReference type="ARBA" id="ARBA00022741"/>
    </source>
</evidence>
<proteinExistence type="predicted"/>
<evidence type="ECO:0000256" key="2">
    <source>
        <dbReference type="ARBA" id="ARBA00022840"/>
    </source>
</evidence>
<keyword evidence="5" id="KW-1185">Reference proteome</keyword>
<dbReference type="Proteomes" id="UP000637695">
    <property type="component" value="Unassembled WGS sequence"/>
</dbReference>
<dbReference type="AlphaFoldDB" id="A0A917K7C1"/>
<accession>A0A917K7C1</accession>
<dbReference type="PROSITE" id="PS50893">
    <property type="entry name" value="ABC_TRANSPORTER_2"/>
    <property type="match status" value="1"/>
</dbReference>
<keyword evidence="2 4" id="KW-0067">ATP-binding</keyword>
<sequence>MKIAEQRGQSAGQAAVVCRDIQFCAGTKEILSGVSLTVHAGEIVGILGPNGAGKSTLFRIISGIVPPHAGWVRLFGRPAGVNTLSNTALMPDRSKLPGWLTVREWLGFASRLYPDWDSDRATELVDSLEVPLESRISTLSRGQDARLQTLTCLARRARVVLLDEPLAGVDLVSRERIAAAVVRELASGERVFLIATHDVRELEQLFDRIVLLDQGRVIAEESVEALRAKGVSVEQRYREVFGG</sequence>
<dbReference type="SUPFAM" id="SSF52540">
    <property type="entry name" value="P-loop containing nucleoside triphosphate hydrolases"/>
    <property type="match status" value="1"/>
</dbReference>
<dbReference type="Pfam" id="PF00005">
    <property type="entry name" value="ABC_tran"/>
    <property type="match status" value="1"/>
</dbReference>
<feature type="domain" description="ABC transporter" evidence="3">
    <location>
        <begin position="16"/>
        <end position="239"/>
    </location>
</feature>
<dbReference type="PANTHER" id="PTHR43158">
    <property type="entry name" value="SKFA PEPTIDE EXPORT ATP-BINDING PROTEIN SKFE"/>
    <property type="match status" value="1"/>
</dbReference>
<evidence type="ECO:0000313" key="5">
    <source>
        <dbReference type="Proteomes" id="UP000637695"/>
    </source>
</evidence>
<dbReference type="GO" id="GO:0005524">
    <property type="term" value="F:ATP binding"/>
    <property type="evidence" value="ECO:0007669"/>
    <property type="project" value="UniProtKB-KW"/>
</dbReference>